<dbReference type="PRINTS" id="PR00812">
    <property type="entry name" value="BCTERIALGSPF"/>
</dbReference>
<evidence type="ECO:0000256" key="2">
    <source>
        <dbReference type="ARBA" id="ARBA00005745"/>
    </source>
</evidence>
<dbReference type="Gene3D" id="1.20.81.30">
    <property type="entry name" value="Type II secretion system (T2SS), domain F"/>
    <property type="match status" value="2"/>
</dbReference>
<dbReference type="InterPro" id="IPR042094">
    <property type="entry name" value="T2SS_GspF_sf"/>
</dbReference>
<dbReference type="EMBL" id="FNTJ01000001">
    <property type="protein sequence ID" value="SEB49481.1"/>
    <property type="molecule type" value="Genomic_DNA"/>
</dbReference>
<feature type="transmembrane region" description="Helical" evidence="10">
    <location>
        <begin position="378"/>
        <end position="398"/>
    </location>
</feature>
<comment type="similarity">
    <text evidence="2 9">Belongs to the GSP F family.</text>
</comment>
<dbReference type="Pfam" id="PF00482">
    <property type="entry name" value="T2SSF"/>
    <property type="match status" value="2"/>
</dbReference>
<keyword evidence="6 9" id="KW-0812">Transmembrane</keyword>
<keyword evidence="4" id="KW-1003">Cell membrane</keyword>
<organism evidence="12 13">
    <name type="scientific">Pseudomonas saponiphila</name>
    <dbReference type="NCBI Taxonomy" id="556534"/>
    <lineage>
        <taxon>Bacteria</taxon>
        <taxon>Pseudomonadati</taxon>
        <taxon>Pseudomonadota</taxon>
        <taxon>Gammaproteobacteria</taxon>
        <taxon>Pseudomonadales</taxon>
        <taxon>Pseudomonadaceae</taxon>
        <taxon>Pseudomonas</taxon>
    </lineage>
</organism>
<keyword evidence="7 10" id="KW-1133">Transmembrane helix</keyword>
<evidence type="ECO:0000256" key="6">
    <source>
        <dbReference type="ARBA" id="ARBA00022692"/>
    </source>
</evidence>
<feature type="domain" description="Type II secretion system protein GspF" evidence="11">
    <location>
        <begin position="276"/>
        <end position="397"/>
    </location>
</feature>
<dbReference type="AlphaFoldDB" id="A0A1H4JT61"/>
<evidence type="ECO:0000313" key="12">
    <source>
        <dbReference type="EMBL" id="SEB49481.1"/>
    </source>
</evidence>
<accession>A0A1H4JT61</accession>
<dbReference type="InterPro" id="IPR003004">
    <property type="entry name" value="GspF/PilC"/>
</dbReference>
<evidence type="ECO:0000313" key="13">
    <source>
        <dbReference type="Proteomes" id="UP000198982"/>
    </source>
</evidence>
<feature type="transmembrane region" description="Helical" evidence="10">
    <location>
        <begin position="225"/>
        <end position="243"/>
    </location>
</feature>
<evidence type="ECO:0000256" key="10">
    <source>
        <dbReference type="SAM" id="Phobius"/>
    </source>
</evidence>
<protein>
    <submittedName>
        <fullName evidence="12">Type IV pilus assembly protein PilC</fullName>
    </submittedName>
</protein>
<evidence type="ECO:0000256" key="5">
    <source>
        <dbReference type="ARBA" id="ARBA00022519"/>
    </source>
</evidence>
<dbReference type="PROSITE" id="PS00874">
    <property type="entry name" value="T2SP_F"/>
    <property type="match status" value="1"/>
</dbReference>
<keyword evidence="5" id="KW-0997">Cell inner membrane</keyword>
<dbReference type="PANTHER" id="PTHR30012:SF7">
    <property type="entry name" value="PROTEIN TRANSPORT PROTEIN HOFC HOMOLOG"/>
    <property type="match status" value="1"/>
</dbReference>
<reference evidence="13" key="1">
    <citation type="submission" date="2016-10" db="EMBL/GenBank/DDBJ databases">
        <authorList>
            <person name="Varghese N."/>
            <person name="Submissions S."/>
        </authorList>
    </citation>
    <scope>NUCLEOTIDE SEQUENCE [LARGE SCALE GENOMIC DNA]</scope>
    <source>
        <strain evidence="13">DSM 9751</strain>
    </source>
</reference>
<comment type="subcellular location">
    <subcellularLocation>
        <location evidence="1 9">Cell inner membrane</location>
        <topology evidence="1 9">Multi-pass membrane protein</topology>
    </subcellularLocation>
</comment>
<evidence type="ECO:0000259" key="11">
    <source>
        <dbReference type="Pfam" id="PF00482"/>
    </source>
</evidence>
<evidence type="ECO:0000256" key="4">
    <source>
        <dbReference type="ARBA" id="ARBA00022475"/>
    </source>
</evidence>
<keyword evidence="8 10" id="KW-0472">Membrane</keyword>
<evidence type="ECO:0000256" key="3">
    <source>
        <dbReference type="ARBA" id="ARBA00022448"/>
    </source>
</evidence>
<name>A0A1H4JT61_9PSED</name>
<evidence type="ECO:0000256" key="7">
    <source>
        <dbReference type="ARBA" id="ARBA00022989"/>
    </source>
</evidence>
<dbReference type="PANTHER" id="PTHR30012">
    <property type="entry name" value="GENERAL SECRETION PATHWAY PROTEIN"/>
    <property type="match status" value="1"/>
</dbReference>
<dbReference type="Proteomes" id="UP000198982">
    <property type="component" value="Unassembled WGS sequence"/>
</dbReference>
<feature type="transmembrane region" description="Helical" evidence="10">
    <location>
        <begin position="170"/>
        <end position="190"/>
    </location>
</feature>
<keyword evidence="13" id="KW-1185">Reference proteome</keyword>
<evidence type="ECO:0000256" key="1">
    <source>
        <dbReference type="ARBA" id="ARBA00004429"/>
    </source>
</evidence>
<dbReference type="InterPro" id="IPR001992">
    <property type="entry name" value="T2SS_GspF/T4SS_PilC_CS"/>
</dbReference>
<gene>
    <name evidence="12" type="ORF">SAMN05216178_0740</name>
</gene>
<sequence length="405" mass="43857">MAAKAPTTSVYVWHGVDGQGQVMRGELSAANPLLIRAQLRKQGITPTRVRRKPRAWPRLGQGISTREIALFTRQLATLMQAGVPLLQAFDIIADSFEQPLMRQLLASLKREIEAGSSLATALRQHPRHFDALYCNLVDAGEQAGALDTLLERVATHKEKSENLKARVKQAMVYPLAVIGVAVIVSSILLLKVVPQFQSLFAGFDAELPPLTQWVINLSHLLQRHGGLLLAASLLVGVGLIQAYRRSARLRDRVDSGLLRLPLAGPLMQKSAVARYARTLATTFAAGVPLVQALDSVAGASGNGVFQQAVERIRQQVASGMQLHFAMRASGVFPGMAVQMTAIGEESGTLDHLLEKVASHYEVEVDHLVDSLTRLMEPLIMVLLGSIVGALVVAMYLPVFQLGTAI</sequence>
<dbReference type="RefSeq" id="WP_092309996.1">
    <property type="nucleotide sequence ID" value="NZ_FNTJ01000001.1"/>
</dbReference>
<proteinExistence type="inferred from homology"/>
<feature type="domain" description="Type II secretion system protein GspF" evidence="11">
    <location>
        <begin position="71"/>
        <end position="194"/>
    </location>
</feature>
<dbReference type="GO" id="GO:0005886">
    <property type="term" value="C:plasma membrane"/>
    <property type="evidence" value="ECO:0007669"/>
    <property type="project" value="UniProtKB-SubCell"/>
</dbReference>
<evidence type="ECO:0000256" key="8">
    <source>
        <dbReference type="ARBA" id="ARBA00023136"/>
    </source>
</evidence>
<keyword evidence="3 9" id="KW-0813">Transport</keyword>
<evidence type="ECO:0000256" key="9">
    <source>
        <dbReference type="RuleBase" id="RU003923"/>
    </source>
</evidence>
<dbReference type="InterPro" id="IPR018076">
    <property type="entry name" value="T2SS_GspF_dom"/>
</dbReference>
<dbReference type="GO" id="GO:0015628">
    <property type="term" value="P:protein secretion by the type II secretion system"/>
    <property type="evidence" value="ECO:0007669"/>
    <property type="project" value="TreeGrafter"/>
</dbReference>
<dbReference type="FunFam" id="1.20.81.30:FF:000001">
    <property type="entry name" value="Type II secretion system protein F"/>
    <property type="match status" value="2"/>
</dbReference>